<gene>
    <name evidence="2" type="ORF">UC8_03550</name>
</gene>
<dbReference type="Proteomes" id="UP000325286">
    <property type="component" value="Chromosome"/>
</dbReference>
<dbReference type="InterPro" id="IPR014710">
    <property type="entry name" value="RmlC-like_jellyroll"/>
</dbReference>
<dbReference type="CDD" id="cd20295">
    <property type="entry name" value="cupin_Pac13-like"/>
    <property type="match status" value="1"/>
</dbReference>
<reference evidence="2 3" key="1">
    <citation type="submission" date="2019-08" db="EMBL/GenBank/DDBJ databases">
        <title>Deep-cultivation of Planctomycetes and their phenomic and genomic characterization uncovers novel biology.</title>
        <authorList>
            <person name="Wiegand S."/>
            <person name="Jogler M."/>
            <person name="Boedeker C."/>
            <person name="Pinto D."/>
            <person name="Vollmers J."/>
            <person name="Rivas-Marin E."/>
            <person name="Kohn T."/>
            <person name="Peeters S.H."/>
            <person name="Heuer A."/>
            <person name="Rast P."/>
            <person name="Oberbeckmann S."/>
            <person name="Bunk B."/>
            <person name="Jeske O."/>
            <person name="Meyerdierks A."/>
            <person name="Storesund J.E."/>
            <person name="Kallscheuer N."/>
            <person name="Luecker S."/>
            <person name="Lage O.M."/>
            <person name="Pohl T."/>
            <person name="Merkel B.J."/>
            <person name="Hornburger P."/>
            <person name="Mueller R.-W."/>
            <person name="Bruemmer F."/>
            <person name="Labrenz M."/>
            <person name="Spormann A.M."/>
            <person name="Op den Camp H."/>
            <person name="Overmann J."/>
            <person name="Amann R."/>
            <person name="Jetten M.S.M."/>
            <person name="Mascher T."/>
            <person name="Medema M.H."/>
            <person name="Devos D.P."/>
            <person name="Kaster A.-K."/>
            <person name="Ovreas L."/>
            <person name="Rohde M."/>
            <person name="Galperin M.Y."/>
            <person name="Jogler C."/>
        </authorList>
    </citation>
    <scope>NUCLEOTIDE SEQUENCE [LARGE SCALE GENOMIC DNA]</scope>
    <source>
        <strain evidence="2 3">UC8</strain>
    </source>
</reference>
<dbReference type="OrthoDB" id="287918at2"/>
<sequence length="129" mass="14511">MDQHPTAQLVDLRSLPAVDCPCGEARRAFYDRGDFPATVHLTSIHTDARVHYHRRQTEVYVVLRCQSDAAIELDGQRMPLREGSAVLIPPGVRHRAIGEMEVIIFCTPKFDPADEFFDVPSPRTTPNSL</sequence>
<name>A0A5B9QH61_9BACT</name>
<dbReference type="RefSeq" id="WP_084426722.1">
    <property type="nucleotide sequence ID" value="NZ_CP042914.1"/>
</dbReference>
<proteinExistence type="predicted"/>
<dbReference type="InterPro" id="IPR011051">
    <property type="entry name" value="RmlC_Cupin_sf"/>
</dbReference>
<keyword evidence="3" id="KW-1185">Reference proteome</keyword>
<evidence type="ECO:0000259" key="1">
    <source>
        <dbReference type="Pfam" id="PF07883"/>
    </source>
</evidence>
<dbReference type="InterPro" id="IPR013096">
    <property type="entry name" value="Cupin_2"/>
</dbReference>
<organism evidence="2 3">
    <name type="scientific">Roseimaritima ulvae</name>
    <dbReference type="NCBI Taxonomy" id="980254"/>
    <lineage>
        <taxon>Bacteria</taxon>
        <taxon>Pseudomonadati</taxon>
        <taxon>Planctomycetota</taxon>
        <taxon>Planctomycetia</taxon>
        <taxon>Pirellulales</taxon>
        <taxon>Pirellulaceae</taxon>
        <taxon>Roseimaritima</taxon>
    </lineage>
</organism>
<dbReference type="EMBL" id="CP042914">
    <property type="protein sequence ID" value="QEG38398.1"/>
    <property type="molecule type" value="Genomic_DNA"/>
</dbReference>
<dbReference type="AlphaFoldDB" id="A0A5B9QH61"/>
<dbReference type="SUPFAM" id="SSF51182">
    <property type="entry name" value="RmlC-like cupins"/>
    <property type="match status" value="1"/>
</dbReference>
<evidence type="ECO:0000313" key="2">
    <source>
        <dbReference type="EMBL" id="QEG38398.1"/>
    </source>
</evidence>
<dbReference type="Gene3D" id="2.60.120.10">
    <property type="entry name" value="Jelly Rolls"/>
    <property type="match status" value="1"/>
</dbReference>
<dbReference type="Pfam" id="PF07883">
    <property type="entry name" value="Cupin_2"/>
    <property type="match status" value="1"/>
</dbReference>
<protein>
    <submittedName>
        <fullName evidence="2">Cupin domain protein</fullName>
    </submittedName>
</protein>
<dbReference type="KEGG" id="rul:UC8_03550"/>
<evidence type="ECO:0000313" key="3">
    <source>
        <dbReference type="Proteomes" id="UP000325286"/>
    </source>
</evidence>
<accession>A0A5B9QH61</accession>
<feature type="domain" description="Cupin type-2" evidence="1">
    <location>
        <begin position="47"/>
        <end position="97"/>
    </location>
</feature>